<dbReference type="AlphaFoldDB" id="A0A919PCI9"/>
<dbReference type="EMBL" id="BONQ01000010">
    <property type="protein sequence ID" value="GIG42256.1"/>
    <property type="molecule type" value="Genomic_DNA"/>
</dbReference>
<proteinExistence type="predicted"/>
<evidence type="ECO:0000313" key="2">
    <source>
        <dbReference type="Proteomes" id="UP000660611"/>
    </source>
</evidence>
<keyword evidence="2" id="KW-1185">Reference proteome</keyword>
<reference evidence="1" key="1">
    <citation type="submission" date="2021-01" db="EMBL/GenBank/DDBJ databases">
        <title>Whole genome shotgun sequence of Dactylosporangium siamense NBRC 106093.</title>
        <authorList>
            <person name="Komaki H."/>
            <person name="Tamura T."/>
        </authorList>
    </citation>
    <scope>NUCLEOTIDE SEQUENCE</scope>
    <source>
        <strain evidence="1">NBRC 106093</strain>
    </source>
</reference>
<name>A0A919PCI9_9ACTN</name>
<dbReference type="Proteomes" id="UP000660611">
    <property type="component" value="Unassembled WGS sequence"/>
</dbReference>
<organism evidence="1 2">
    <name type="scientific">Dactylosporangium siamense</name>
    <dbReference type="NCBI Taxonomy" id="685454"/>
    <lineage>
        <taxon>Bacteria</taxon>
        <taxon>Bacillati</taxon>
        <taxon>Actinomycetota</taxon>
        <taxon>Actinomycetes</taxon>
        <taxon>Micromonosporales</taxon>
        <taxon>Micromonosporaceae</taxon>
        <taxon>Dactylosporangium</taxon>
    </lineage>
</organism>
<dbReference type="RefSeq" id="WP_203844150.1">
    <property type="nucleotide sequence ID" value="NZ_BAAAVW010000003.1"/>
</dbReference>
<sequence length="363" mass="38613">MNDFFVDPSGLRALSGQLARAGGDARDTLDYTRRHCVLSWDRRGLLMLVADPHGKAYGRVTAALDRLRELSDGAAAQVDRAAGQYAAGDLAAAARLDAAYPGATDPAALRGTLHQSRPDLLPVRAPFADIATVTLPPPVAGERADAFTLNPITDLLSPVAWIRQVAVWLFGVDPFEPWLVAYSGDWRAYEHCMAAWPHIGAAATAFGGNLITGAADVGVAWRGHAAEAEQEFQLALGSAATALGPACAEYARLYPLAVDACRQLYEATGSLIGQLIDTLIIVNVAGVIGTTTIETGIGAVAGYTVAAYYTWQAYKLYQEISRLYSAADITFRLLAAQIEAVQAGAEVTRLPSVEPYHHPAVPR</sequence>
<evidence type="ECO:0000313" key="1">
    <source>
        <dbReference type="EMBL" id="GIG42256.1"/>
    </source>
</evidence>
<accession>A0A919PCI9</accession>
<gene>
    <name evidence="1" type="ORF">Dsi01nite_002970</name>
</gene>
<protein>
    <recommendedName>
        <fullName evidence="3">WXG100 family type VII secretion target</fullName>
    </recommendedName>
</protein>
<evidence type="ECO:0008006" key="3">
    <source>
        <dbReference type="Google" id="ProtNLM"/>
    </source>
</evidence>
<comment type="caution">
    <text evidence="1">The sequence shown here is derived from an EMBL/GenBank/DDBJ whole genome shotgun (WGS) entry which is preliminary data.</text>
</comment>